<dbReference type="SUPFAM" id="SSF51556">
    <property type="entry name" value="Metallo-dependent hydrolases"/>
    <property type="match status" value="1"/>
</dbReference>
<evidence type="ECO:0000313" key="4">
    <source>
        <dbReference type="EMBL" id="MCU9848860.1"/>
    </source>
</evidence>
<accession>A0ABT2XAT2</accession>
<dbReference type="InterPro" id="IPR011059">
    <property type="entry name" value="Metal-dep_hydrolase_composite"/>
</dbReference>
<evidence type="ECO:0000256" key="1">
    <source>
        <dbReference type="ARBA" id="ARBA00006745"/>
    </source>
</evidence>
<reference evidence="4 5" key="1">
    <citation type="submission" date="2022-10" db="EMBL/GenBank/DDBJ databases">
        <title>Defluviimonas sp. nov., isolated from ocean surface sediments.</title>
        <authorList>
            <person name="He W."/>
            <person name="Wang L."/>
            <person name="Zhang D.-F."/>
        </authorList>
    </citation>
    <scope>NUCLEOTIDE SEQUENCE [LARGE SCALE GENOMIC DNA]</scope>
    <source>
        <strain evidence="4 5">WL0024</strain>
    </source>
</reference>
<dbReference type="PANTHER" id="PTHR43794:SF11">
    <property type="entry name" value="AMIDOHYDROLASE-RELATED DOMAIN-CONTAINING PROTEIN"/>
    <property type="match status" value="1"/>
</dbReference>
<dbReference type="EMBL" id="JAOVQO010000011">
    <property type="protein sequence ID" value="MCU9848860.1"/>
    <property type="molecule type" value="Genomic_DNA"/>
</dbReference>
<dbReference type="CDD" id="cd01298">
    <property type="entry name" value="ATZ_TRZ_like"/>
    <property type="match status" value="1"/>
</dbReference>
<dbReference type="InterPro" id="IPR006680">
    <property type="entry name" value="Amidohydro-rel"/>
</dbReference>
<proteinExistence type="inferred from homology"/>
<dbReference type="InterPro" id="IPR032466">
    <property type="entry name" value="Metal_Hydrolase"/>
</dbReference>
<comment type="caution">
    <text evidence="4">The sequence shown here is derived from an EMBL/GenBank/DDBJ whole genome shotgun (WGS) entry which is preliminary data.</text>
</comment>
<dbReference type="Gene3D" id="3.20.20.140">
    <property type="entry name" value="Metal-dependent hydrolases"/>
    <property type="match status" value="1"/>
</dbReference>
<dbReference type="Pfam" id="PF01979">
    <property type="entry name" value="Amidohydro_1"/>
    <property type="match status" value="1"/>
</dbReference>
<keyword evidence="5" id="KW-1185">Reference proteome</keyword>
<name>A0ABT2XAT2_9RHOB</name>
<keyword evidence="2" id="KW-0378">Hydrolase</keyword>
<dbReference type="InterPro" id="IPR050287">
    <property type="entry name" value="MTA/SAH_deaminase"/>
</dbReference>
<organism evidence="4 5">
    <name type="scientific">Albidovulum salinarum</name>
    <dbReference type="NCBI Taxonomy" id="2984153"/>
    <lineage>
        <taxon>Bacteria</taxon>
        <taxon>Pseudomonadati</taxon>
        <taxon>Pseudomonadota</taxon>
        <taxon>Alphaproteobacteria</taxon>
        <taxon>Rhodobacterales</taxon>
        <taxon>Paracoccaceae</taxon>
        <taxon>Albidovulum</taxon>
    </lineage>
</organism>
<gene>
    <name evidence="4" type="ORF">OEZ60_12685</name>
</gene>
<dbReference type="Gene3D" id="2.30.40.10">
    <property type="entry name" value="Urease, subunit C, domain 1"/>
    <property type="match status" value="1"/>
</dbReference>
<feature type="domain" description="Amidohydrolase-related" evidence="3">
    <location>
        <begin position="64"/>
        <end position="412"/>
    </location>
</feature>
<protein>
    <submittedName>
        <fullName evidence="4">Amidohydrolase</fullName>
    </submittedName>
</protein>
<dbReference type="Proteomes" id="UP001209535">
    <property type="component" value="Unassembled WGS sequence"/>
</dbReference>
<evidence type="ECO:0000259" key="3">
    <source>
        <dbReference type="Pfam" id="PF01979"/>
    </source>
</evidence>
<sequence>MTAFPPVADTLITNAHILTMDEGFTEIASGALAVTDGRIAALGPMADAAGMRAAEVIDAKDGLLLPGFVNSHCHAAMTLFRGIADDRPLDGFLKTVWAAEAAHVTPETVEAGATLGFAEMALGGVTHVVDMYFHPAATVRAAAAVGVGLTTGPVFIGFDGIDRLPWPDRLRFAEDLVAEYRGAEGVDLMLMPHSAYTLDAGKLREVRAMSDRLGVPVHIHAAEAPSEMRLVADQHGTTPVRALDAAGLIAPGLLIAHAVHLDDDEIALLAERGAAVSHCPLSNAKLASGTARIKALKAAGVTLSLGTDGASSGNDLDMWKAMRQAAFLQILATGEPEVLPAREIVAMATRGGAAAAGLAGRKGVLAPGMDADLMVIDTSRPHLVPLHDPYSALVYAAGREDVAHVLARGRRVVSNHRLTAPIGDAIAKVLEVAARIRAGG</sequence>
<dbReference type="PANTHER" id="PTHR43794">
    <property type="entry name" value="AMINOHYDROLASE SSNA-RELATED"/>
    <property type="match status" value="1"/>
</dbReference>
<evidence type="ECO:0000256" key="2">
    <source>
        <dbReference type="ARBA" id="ARBA00022801"/>
    </source>
</evidence>
<dbReference type="SUPFAM" id="SSF51338">
    <property type="entry name" value="Composite domain of metallo-dependent hydrolases"/>
    <property type="match status" value="1"/>
</dbReference>
<evidence type="ECO:0000313" key="5">
    <source>
        <dbReference type="Proteomes" id="UP001209535"/>
    </source>
</evidence>
<comment type="similarity">
    <text evidence="1">Belongs to the metallo-dependent hydrolases superfamily. ATZ/TRZ family.</text>
</comment>
<dbReference type="RefSeq" id="WP_263336713.1">
    <property type="nucleotide sequence ID" value="NZ_JAOVQO010000011.1"/>
</dbReference>